<dbReference type="InterPro" id="IPR006560">
    <property type="entry name" value="AWS_dom"/>
</dbReference>
<feature type="region of interest" description="Disordered" evidence="8">
    <location>
        <begin position="48"/>
        <end position="67"/>
    </location>
</feature>
<dbReference type="GO" id="GO:0032259">
    <property type="term" value="P:methylation"/>
    <property type="evidence" value="ECO:0007669"/>
    <property type="project" value="UniProtKB-KW"/>
</dbReference>
<dbReference type="GO" id="GO:0004672">
    <property type="term" value="F:protein kinase activity"/>
    <property type="evidence" value="ECO:0007669"/>
    <property type="project" value="InterPro"/>
</dbReference>
<evidence type="ECO:0000313" key="14">
    <source>
        <dbReference type="Proteomes" id="UP001165082"/>
    </source>
</evidence>
<evidence type="ECO:0000259" key="12">
    <source>
        <dbReference type="PROSITE" id="PS51215"/>
    </source>
</evidence>
<feature type="domain" description="Post-SET" evidence="11">
    <location>
        <begin position="302"/>
        <end position="318"/>
    </location>
</feature>
<dbReference type="SUPFAM" id="SSF56112">
    <property type="entry name" value="Protein kinase-like (PK-like)"/>
    <property type="match status" value="1"/>
</dbReference>
<proteinExistence type="predicted"/>
<dbReference type="InterPro" id="IPR001214">
    <property type="entry name" value="SET_dom"/>
</dbReference>
<keyword evidence="6" id="KW-0949">S-adenosyl-L-methionine</keyword>
<sequence length="1685" mass="183345">MSALAGQIFFPALCLGTGGLGFWQSKRYFEKVEMIEKQETLLLLHPTTPTTTTSDLDEINSSSSEDGLSRRVKLQGHYDYAGECVVGPRGPPPGALAKDGPMSGRGGGGLASSPQGFYVLTPLTLMDGTTVVRAERCQCITGSCSDNGCSNYAMMEECGASCQRGKECRNNRITKKHWAPLIIVPTPNKGHGLFARKEIPKASFIIEYCGEVIGEKDLSDRFRSYKGERMLYILQLTKGVYIDARKKGGAARFINHSCEPNCTMDKWKVRGGYRMCVMATRLIPEGAELTFDYQWERRPGRPRTKCYCGTPSCRGFLETEVWVEDPETGKAMGNWRKPKASERAKELVGKKVKIYFEGNYSYLEAEVYDYDPSTNKHDVKYTCDDEEAKELLDHSVTVFDGDNGDLDMHGKVIERKLSPKPDRKSLDTLKQKSKPLLLVRSIYNALKVVPQSISSKFNCQMEQKVKPRAKVPMEELMTTLGLTPLDKDLVEISYVGQRAVEAIGELEFSANRLFGQIRDSSATDQRSAIMQQVNPASGVSIEIHKSVHIQSEKIIYPSGDIGGYNLVRVTLPEINAVGLADTLYAAAGAAPVFCGRKMNVDKVDEEYLDFLAAKLGARVKVVNLDHSLYIFYEGVHPSQIDSTVHADFSSHMDKIRNGFHFVRASPSTYAKIRGGLEGFFANLARCSHDGEGWIEIKPYPNIKVPFKYELNPGKWLKAVAQSVVSLHDLKADYISASMFTANPAPLPVENVCLADQRTATSELAILHQVTITNRSSFDSSIALHAATIFSRFFSGGTTNYTRDLAIAALFVAHKSSKLFGKSLKSLKPLALLIKTYYGTIYPDNPMRKEEVEVVIERVLNLEDKLLEALKLNVASDHGLWGLKRVEKILGTSGHVQNCLVRAKAIYRSGQIMSLGGGRLVGKYDCKTLSTACYLLFDRSESSASMLLSAMGVASRDDVEDCANEIIRSAPAATNEKYADHADAAGLLGTIGGGFSLPSAQALQNEAGGLGWEGVTLVAKVSGLGKALEKQSAEDKIAKLGRTTFCDVTIDRGRGEATAKGSERGVLTFIEMLVSYEEGLTVTVGRASEGAGVDELLVGREGSGNGCIIDVSAAKEKNPNFNVVGNNKLPLGVVADANLSHLLPLKHGLATVEHLMEGECWNVGGGGGGRIEEQSKVVEYLQGSSGGGGCEETLELSRWPPTTLAVKETVKLAMMKVDTKTLGFSPIALQELNLLHKLHAQGGKGGDMSFVLPVGVLKDEEKLNKNKGGIFDEAESAESAKEEEDEDAFDIDNLAAKKKEVPKKKGDDRKRKIDSEVKKVISSDLTRSNGCDEHWGLHFVNKVATPFNMAMLNQAFVKTRTPIGVDYLRGLTLDLLNICKGLHENNMCVGKMEMAGVAIADDGRLVMSSVGGAASWKENDDMSGTRRGKEKEKELKLGKSFLPFAAPEVLLGATRYTPKTDMWLVGSLVASLALGKHAFSSKDKNPTRVGMFIAASKIVGSIGSSNFEKGKGLPLYNDYKKEMLGGGGKKYKPGVEKWLSMMLEGKEGRWDGFVDFMSKLLVLDPLKRVNVEEALAHEWFGELNSGATVGGAGGWRGYGKGWLAVREGLRRNENTNDEGKGVVNGNERSRELEGKRAKVENGGGGVGGGGVMENGNGALGAGHTIKEGGEGEEDNEMGLYDDLVVS</sequence>
<dbReference type="Gene3D" id="2.170.270.10">
    <property type="entry name" value="SET domain"/>
    <property type="match status" value="1"/>
</dbReference>
<dbReference type="Pfam" id="PF00069">
    <property type="entry name" value="Pkinase"/>
    <property type="match status" value="1"/>
</dbReference>
<evidence type="ECO:0000256" key="5">
    <source>
        <dbReference type="ARBA" id="ARBA00022679"/>
    </source>
</evidence>
<dbReference type="PANTHER" id="PTHR22884">
    <property type="entry name" value="SET DOMAIN PROTEINS"/>
    <property type="match status" value="1"/>
</dbReference>
<evidence type="ECO:0000256" key="1">
    <source>
        <dbReference type="ARBA" id="ARBA00004123"/>
    </source>
</evidence>
<evidence type="ECO:0000256" key="3">
    <source>
        <dbReference type="ARBA" id="ARBA00022454"/>
    </source>
</evidence>
<dbReference type="SUPFAM" id="SSF82199">
    <property type="entry name" value="SET domain"/>
    <property type="match status" value="1"/>
</dbReference>
<feature type="domain" description="SET" evidence="10">
    <location>
        <begin position="179"/>
        <end position="294"/>
    </location>
</feature>
<dbReference type="PROSITE" id="PS50280">
    <property type="entry name" value="SET"/>
    <property type="match status" value="1"/>
</dbReference>
<dbReference type="GO" id="GO:0005694">
    <property type="term" value="C:chromosome"/>
    <property type="evidence" value="ECO:0007669"/>
    <property type="project" value="UniProtKB-SubCell"/>
</dbReference>
<dbReference type="InterPro" id="IPR011009">
    <property type="entry name" value="Kinase-like_dom_sf"/>
</dbReference>
<evidence type="ECO:0000313" key="13">
    <source>
        <dbReference type="EMBL" id="GMH67623.1"/>
    </source>
</evidence>
<dbReference type="EMBL" id="BRXZ01002674">
    <property type="protein sequence ID" value="GMH67623.1"/>
    <property type="molecule type" value="Genomic_DNA"/>
</dbReference>
<dbReference type="SMART" id="SM00317">
    <property type="entry name" value="SET"/>
    <property type="match status" value="1"/>
</dbReference>
<dbReference type="PROSITE" id="PS50868">
    <property type="entry name" value="POST_SET"/>
    <property type="match status" value="1"/>
</dbReference>
<name>A0A9W7E6R8_9STRA</name>
<gene>
    <name evidence="13" type="ORF">TrRE_jg7010</name>
</gene>
<evidence type="ECO:0000256" key="6">
    <source>
        <dbReference type="ARBA" id="ARBA00022691"/>
    </source>
</evidence>
<evidence type="ECO:0000256" key="4">
    <source>
        <dbReference type="ARBA" id="ARBA00022603"/>
    </source>
</evidence>
<feature type="region of interest" description="Disordered" evidence="8">
    <location>
        <begin position="1612"/>
        <end position="1685"/>
    </location>
</feature>
<dbReference type="PROSITE" id="PS50011">
    <property type="entry name" value="PROTEIN_KINASE_DOM"/>
    <property type="match status" value="1"/>
</dbReference>
<dbReference type="Pfam" id="PF02104">
    <property type="entry name" value="SURF1"/>
    <property type="match status" value="1"/>
</dbReference>
<evidence type="ECO:0000256" key="7">
    <source>
        <dbReference type="ARBA" id="ARBA00023242"/>
    </source>
</evidence>
<dbReference type="Pfam" id="PF00856">
    <property type="entry name" value="SET"/>
    <property type="match status" value="1"/>
</dbReference>
<protein>
    <submittedName>
        <fullName evidence="13">Uncharacterized protein</fullName>
    </submittedName>
</protein>
<dbReference type="InterPro" id="IPR000719">
    <property type="entry name" value="Prot_kinase_dom"/>
</dbReference>
<dbReference type="InterPro" id="IPR003616">
    <property type="entry name" value="Post-SET_dom"/>
</dbReference>
<feature type="domain" description="Protein kinase" evidence="9">
    <location>
        <begin position="1156"/>
        <end position="1579"/>
    </location>
</feature>
<reference evidence="13" key="1">
    <citation type="submission" date="2022-07" db="EMBL/GenBank/DDBJ databases">
        <title>Genome analysis of Parmales, a sister group of diatoms, reveals the evolutionary specialization of diatoms from phago-mixotrophs to photoautotrophs.</title>
        <authorList>
            <person name="Ban H."/>
            <person name="Sato S."/>
            <person name="Yoshikawa S."/>
            <person name="Kazumasa Y."/>
            <person name="Nakamura Y."/>
            <person name="Ichinomiya M."/>
            <person name="Saitoh K."/>
            <person name="Sato N."/>
            <person name="Blanc-Mathieu R."/>
            <person name="Endo H."/>
            <person name="Kuwata A."/>
            <person name="Ogata H."/>
        </authorList>
    </citation>
    <scope>NUCLEOTIDE SEQUENCE</scope>
</reference>
<dbReference type="SMART" id="SM00570">
    <property type="entry name" value="AWS"/>
    <property type="match status" value="1"/>
</dbReference>
<dbReference type="Gene3D" id="1.10.510.10">
    <property type="entry name" value="Transferase(Phosphotransferase) domain 1"/>
    <property type="match status" value="1"/>
</dbReference>
<dbReference type="SMART" id="SM00220">
    <property type="entry name" value="S_TKc"/>
    <property type="match status" value="1"/>
</dbReference>
<evidence type="ECO:0000259" key="10">
    <source>
        <dbReference type="PROSITE" id="PS50280"/>
    </source>
</evidence>
<feature type="compositionally biased region" description="Gly residues" evidence="8">
    <location>
        <begin position="1640"/>
        <end position="1659"/>
    </location>
</feature>
<keyword evidence="4" id="KW-0489">Methyltransferase</keyword>
<dbReference type="GO" id="GO:0016020">
    <property type="term" value="C:membrane"/>
    <property type="evidence" value="ECO:0007669"/>
    <property type="project" value="InterPro"/>
</dbReference>
<accession>A0A9W7E6R8</accession>
<feature type="compositionally biased region" description="Basic and acidic residues" evidence="8">
    <location>
        <begin position="1626"/>
        <end position="1638"/>
    </location>
</feature>
<keyword evidence="7" id="KW-0539">Nucleus</keyword>
<dbReference type="InterPro" id="IPR046341">
    <property type="entry name" value="SET_dom_sf"/>
</dbReference>
<dbReference type="SMART" id="SM00508">
    <property type="entry name" value="PostSET"/>
    <property type="match status" value="1"/>
</dbReference>
<evidence type="ECO:0000256" key="8">
    <source>
        <dbReference type="SAM" id="MobiDB-lite"/>
    </source>
</evidence>
<dbReference type="GO" id="GO:0005634">
    <property type="term" value="C:nucleus"/>
    <property type="evidence" value="ECO:0007669"/>
    <property type="project" value="UniProtKB-SubCell"/>
</dbReference>
<comment type="subcellular location">
    <subcellularLocation>
        <location evidence="2">Chromosome</location>
    </subcellularLocation>
    <subcellularLocation>
        <location evidence="1">Nucleus</location>
    </subcellularLocation>
</comment>
<organism evidence="13 14">
    <name type="scientific">Triparma retinervis</name>
    <dbReference type="NCBI Taxonomy" id="2557542"/>
    <lineage>
        <taxon>Eukaryota</taxon>
        <taxon>Sar</taxon>
        <taxon>Stramenopiles</taxon>
        <taxon>Ochrophyta</taxon>
        <taxon>Bolidophyceae</taxon>
        <taxon>Parmales</taxon>
        <taxon>Triparmaceae</taxon>
        <taxon>Triparma</taxon>
    </lineage>
</organism>
<evidence type="ECO:0000259" key="11">
    <source>
        <dbReference type="PROSITE" id="PS50868"/>
    </source>
</evidence>
<dbReference type="Proteomes" id="UP001165082">
    <property type="component" value="Unassembled WGS sequence"/>
</dbReference>
<dbReference type="GO" id="GO:0042054">
    <property type="term" value="F:histone methyltransferase activity"/>
    <property type="evidence" value="ECO:0007669"/>
    <property type="project" value="InterPro"/>
</dbReference>
<evidence type="ECO:0000259" key="9">
    <source>
        <dbReference type="PROSITE" id="PS50011"/>
    </source>
</evidence>
<keyword evidence="14" id="KW-1185">Reference proteome</keyword>
<keyword evidence="5" id="KW-0808">Transferase</keyword>
<dbReference type="InterPro" id="IPR002994">
    <property type="entry name" value="Surf1/Shy1"/>
</dbReference>
<dbReference type="PROSITE" id="PS51215">
    <property type="entry name" value="AWS"/>
    <property type="match status" value="1"/>
</dbReference>
<comment type="caution">
    <text evidence="13">The sequence shown here is derived from an EMBL/GenBank/DDBJ whole genome shotgun (WGS) entry which is preliminary data.</text>
</comment>
<feature type="domain" description="AWS" evidence="12">
    <location>
        <begin position="132"/>
        <end position="177"/>
    </location>
</feature>
<keyword evidence="3" id="KW-0158">Chromosome</keyword>
<dbReference type="OrthoDB" id="422362at2759"/>
<evidence type="ECO:0000256" key="2">
    <source>
        <dbReference type="ARBA" id="ARBA00004286"/>
    </source>
</evidence>
<dbReference type="InterPro" id="IPR050777">
    <property type="entry name" value="SET2_Histone-Lys_MeTrsfase"/>
</dbReference>
<dbReference type="GO" id="GO:0005524">
    <property type="term" value="F:ATP binding"/>
    <property type="evidence" value="ECO:0007669"/>
    <property type="project" value="InterPro"/>
</dbReference>